<dbReference type="STRING" id="51028.A0A0N4V1A2"/>
<evidence type="ECO:0000313" key="1">
    <source>
        <dbReference type="EMBL" id="VDD88288.1"/>
    </source>
</evidence>
<sequence length="122" mass="14618">MTLKSAKIKLGFVEWSKWKLKRRIGPKRRLTNCYETLGALPWGELHRDDRDEVKRMKTECRTPDGTHLLFKGCPKAEFRRILHYIDSLTFNSQPDYEFIKLLLQLPIKNYALNMDEPYDWED</sequence>
<keyword evidence="2" id="KW-1185">Reference proteome</keyword>
<evidence type="ECO:0000313" key="2">
    <source>
        <dbReference type="Proteomes" id="UP000274131"/>
    </source>
</evidence>
<dbReference type="EMBL" id="UXUI01007594">
    <property type="protein sequence ID" value="VDD88288.1"/>
    <property type="molecule type" value="Genomic_DNA"/>
</dbReference>
<protein>
    <submittedName>
        <fullName evidence="3">DDE_Tnp_IS66_C domain-containing protein</fullName>
    </submittedName>
</protein>
<reference evidence="3" key="1">
    <citation type="submission" date="2017-02" db="UniProtKB">
        <authorList>
            <consortium name="WormBaseParasite"/>
        </authorList>
    </citation>
    <scope>IDENTIFICATION</scope>
</reference>
<name>A0A0N4V1A2_ENTVE</name>
<proteinExistence type="predicted"/>
<dbReference type="Proteomes" id="UP000274131">
    <property type="component" value="Unassembled WGS sequence"/>
</dbReference>
<evidence type="ECO:0000313" key="3">
    <source>
        <dbReference type="WBParaSite" id="EVEC_0000372301-mRNA-1"/>
    </source>
</evidence>
<dbReference type="OrthoDB" id="10020333at2759"/>
<dbReference type="AlphaFoldDB" id="A0A0N4V1A2"/>
<reference evidence="1 2" key="2">
    <citation type="submission" date="2018-10" db="EMBL/GenBank/DDBJ databases">
        <authorList>
            <consortium name="Pathogen Informatics"/>
        </authorList>
    </citation>
    <scope>NUCLEOTIDE SEQUENCE [LARGE SCALE GENOMIC DNA]</scope>
</reference>
<organism evidence="3">
    <name type="scientific">Enterobius vermicularis</name>
    <name type="common">Human pinworm</name>
    <dbReference type="NCBI Taxonomy" id="51028"/>
    <lineage>
        <taxon>Eukaryota</taxon>
        <taxon>Metazoa</taxon>
        <taxon>Ecdysozoa</taxon>
        <taxon>Nematoda</taxon>
        <taxon>Chromadorea</taxon>
        <taxon>Rhabditida</taxon>
        <taxon>Spirurina</taxon>
        <taxon>Oxyuridomorpha</taxon>
        <taxon>Oxyuroidea</taxon>
        <taxon>Oxyuridae</taxon>
        <taxon>Enterobius</taxon>
    </lineage>
</organism>
<dbReference type="Gene3D" id="1.10.510.10">
    <property type="entry name" value="Transferase(Phosphotransferase) domain 1"/>
    <property type="match status" value="1"/>
</dbReference>
<accession>A0A0N4V1A2</accession>
<dbReference type="WBParaSite" id="EVEC_0000372301-mRNA-1">
    <property type="protein sequence ID" value="EVEC_0000372301-mRNA-1"/>
    <property type="gene ID" value="EVEC_0000372301"/>
</dbReference>
<gene>
    <name evidence="1" type="ORF">EVEC_LOCUS3431</name>
</gene>